<dbReference type="RefSeq" id="WP_025642455.1">
    <property type="nucleotide sequence ID" value="NZ_LT669839.1"/>
</dbReference>
<dbReference type="InterPro" id="IPR024617">
    <property type="entry name" value="DUF3870"/>
</dbReference>
<evidence type="ECO:0000259" key="1">
    <source>
        <dbReference type="Pfam" id="PF12986"/>
    </source>
</evidence>
<sequence length="116" mass="13222">MRKVRDFGGDTVYFVSYAKLPSDISATYVHKVVGVGFLINVKTGIIEDVMVTLISDLCKDFLSYLIIGHNIENDGIDGIIEKIESRFFGYSQKAVIVATKGVYKRYLKWKEENQKY</sequence>
<reference evidence="2 3" key="1">
    <citation type="submission" date="2016-11" db="EMBL/GenBank/DDBJ databases">
        <authorList>
            <person name="Manzoor S."/>
        </authorList>
    </citation>
    <scope>NUCLEOTIDE SEQUENCE [LARGE SCALE GENOMIC DNA]</scope>
    <source>
        <strain evidence="2">Clostridium ultunense strain Esp</strain>
    </source>
</reference>
<evidence type="ECO:0000313" key="3">
    <source>
        <dbReference type="Proteomes" id="UP000245423"/>
    </source>
</evidence>
<organism evidence="2 3">
    <name type="scientific">[Clostridium] ultunense Esp</name>
    <dbReference type="NCBI Taxonomy" id="1288971"/>
    <lineage>
        <taxon>Bacteria</taxon>
        <taxon>Bacillati</taxon>
        <taxon>Bacillota</taxon>
        <taxon>Tissierellia</taxon>
        <taxon>Tissierellales</taxon>
        <taxon>Tepidimicrobiaceae</taxon>
        <taxon>Schnuerera</taxon>
    </lineage>
</organism>
<keyword evidence="3" id="KW-1185">Reference proteome</keyword>
<proteinExistence type="predicted"/>
<gene>
    <name evidence="2" type="ORF">CUESP1_3051</name>
</gene>
<dbReference type="Pfam" id="PF12986">
    <property type="entry name" value="DUF3870"/>
    <property type="match status" value="1"/>
</dbReference>
<dbReference type="Proteomes" id="UP000245423">
    <property type="component" value="Chromosome 1"/>
</dbReference>
<protein>
    <recommendedName>
        <fullName evidence="1">DUF3870 domain-containing protein</fullName>
    </recommendedName>
</protein>
<dbReference type="AlphaFoldDB" id="A0A1M4PS90"/>
<accession>A0A1M4PS90</accession>
<feature type="domain" description="DUF3870" evidence="1">
    <location>
        <begin position="15"/>
        <end position="106"/>
    </location>
</feature>
<dbReference type="OrthoDB" id="88363at2"/>
<dbReference type="EMBL" id="LT669839">
    <property type="protein sequence ID" value="SHD78379.1"/>
    <property type="molecule type" value="Genomic_DNA"/>
</dbReference>
<name>A0A1M4PS90_9FIRM</name>
<evidence type="ECO:0000313" key="2">
    <source>
        <dbReference type="EMBL" id="SHD78379.1"/>
    </source>
</evidence>